<gene>
    <name evidence="1" type="ORF">ACFSKK_15480</name>
</gene>
<keyword evidence="2" id="KW-1185">Reference proteome</keyword>
<dbReference type="EMBL" id="JBHUIK010000003">
    <property type="protein sequence ID" value="MFD2215091.1"/>
    <property type="molecule type" value="Genomic_DNA"/>
</dbReference>
<dbReference type="RefSeq" id="WP_247346644.1">
    <property type="nucleotide sequence ID" value="NZ_CP095550.1"/>
</dbReference>
<sequence length="165" mass="20104">MQLNFENNHDTIQEYASTLPFFDNLYAAKAFYYEHREEHLKLLNEMAKEYDVLLDYSPKSLITLEELYFQLIRNNYLFDIQITIEEFETCMSFYLCEVLVTHHDGAAEWIVEEYPYADQKYVMGIRYGRFHQYFENLFPHFYLSHKDASQQVLFKRYTRMSMKSK</sequence>
<evidence type="ECO:0000313" key="2">
    <source>
        <dbReference type="Proteomes" id="UP001597318"/>
    </source>
</evidence>
<comment type="caution">
    <text evidence="1">The sequence shown here is derived from an EMBL/GenBank/DDBJ whole genome shotgun (WGS) entry which is preliminary data.</text>
</comment>
<accession>A0ABW5C1Y5</accession>
<reference evidence="2" key="1">
    <citation type="journal article" date="2019" name="Int. J. Syst. Evol. Microbiol.">
        <title>The Global Catalogue of Microorganisms (GCM) 10K type strain sequencing project: providing services to taxonomists for standard genome sequencing and annotation.</title>
        <authorList>
            <consortium name="The Broad Institute Genomics Platform"/>
            <consortium name="The Broad Institute Genome Sequencing Center for Infectious Disease"/>
            <person name="Wu L."/>
            <person name="Ma J."/>
        </authorList>
    </citation>
    <scope>NUCLEOTIDE SEQUENCE [LARGE SCALE GENOMIC DNA]</scope>
    <source>
        <strain evidence="2">CGMCC 1.15474</strain>
    </source>
</reference>
<protein>
    <submittedName>
        <fullName evidence="1">Uncharacterized protein</fullName>
    </submittedName>
</protein>
<dbReference type="Proteomes" id="UP001597318">
    <property type="component" value="Unassembled WGS sequence"/>
</dbReference>
<organism evidence="1 2">
    <name type="scientific">Metabacillus endolithicus</name>
    <dbReference type="NCBI Taxonomy" id="1535204"/>
    <lineage>
        <taxon>Bacteria</taxon>
        <taxon>Bacillati</taxon>
        <taxon>Bacillota</taxon>
        <taxon>Bacilli</taxon>
        <taxon>Bacillales</taxon>
        <taxon>Bacillaceae</taxon>
        <taxon>Metabacillus</taxon>
    </lineage>
</organism>
<evidence type="ECO:0000313" key="1">
    <source>
        <dbReference type="EMBL" id="MFD2215091.1"/>
    </source>
</evidence>
<proteinExistence type="predicted"/>
<name>A0ABW5C1Y5_9BACI</name>